<feature type="region of interest" description="Disordered" evidence="1">
    <location>
        <begin position="1"/>
        <end position="48"/>
    </location>
</feature>
<evidence type="ECO:0000313" key="3">
    <source>
        <dbReference type="Proteomes" id="UP001151760"/>
    </source>
</evidence>
<comment type="caution">
    <text evidence="2">The sequence shown here is derived from an EMBL/GenBank/DDBJ whole genome shotgun (WGS) entry which is preliminary data.</text>
</comment>
<reference evidence="2" key="2">
    <citation type="submission" date="2022-01" db="EMBL/GenBank/DDBJ databases">
        <authorList>
            <person name="Yamashiro T."/>
            <person name="Shiraishi A."/>
            <person name="Satake H."/>
            <person name="Nakayama K."/>
        </authorList>
    </citation>
    <scope>NUCLEOTIDE SEQUENCE</scope>
</reference>
<proteinExistence type="predicted"/>
<dbReference type="Proteomes" id="UP001151760">
    <property type="component" value="Unassembled WGS sequence"/>
</dbReference>
<evidence type="ECO:0000313" key="2">
    <source>
        <dbReference type="EMBL" id="GJT92924.1"/>
    </source>
</evidence>
<name>A0ABQ5HZS4_9ASTR</name>
<evidence type="ECO:0000256" key="1">
    <source>
        <dbReference type="SAM" id="MobiDB-lite"/>
    </source>
</evidence>
<reference evidence="2" key="1">
    <citation type="journal article" date="2022" name="Int. J. Mol. Sci.">
        <title>Draft Genome of Tanacetum Coccineum: Genomic Comparison of Closely Related Tanacetum-Family Plants.</title>
        <authorList>
            <person name="Yamashiro T."/>
            <person name="Shiraishi A."/>
            <person name="Nakayama K."/>
            <person name="Satake H."/>
        </authorList>
    </citation>
    <scope>NUCLEOTIDE SEQUENCE</scope>
</reference>
<keyword evidence="3" id="KW-1185">Reference proteome</keyword>
<protein>
    <submittedName>
        <fullName evidence="2">Uncharacterized protein</fullName>
    </submittedName>
</protein>
<accession>A0ABQ5HZS4</accession>
<organism evidence="2 3">
    <name type="scientific">Tanacetum coccineum</name>
    <dbReference type="NCBI Taxonomy" id="301880"/>
    <lineage>
        <taxon>Eukaryota</taxon>
        <taxon>Viridiplantae</taxon>
        <taxon>Streptophyta</taxon>
        <taxon>Embryophyta</taxon>
        <taxon>Tracheophyta</taxon>
        <taxon>Spermatophyta</taxon>
        <taxon>Magnoliopsida</taxon>
        <taxon>eudicotyledons</taxon>
        <taxon>Gunneridae</taxon>
        <taxon>Pentapetalae</taxon>
        <taxon>asterids</taxon>
        <taxon>campanulids</taxon>
        <taxon>Asterales</taxon>
        <taxon>Asteraceae</taxon>
        <taxon>Asteroideae</taxon>
        <taxon>Anthemideae</taxon>
        <taxon>Anthemidinae</taxon>
        <taxon>Tanacetum</taxon>
    </lineage>
</organism>
<dbReference type="EMBL" id="BQNB010020155">
    <property type="protein sequence ID" value="GJT92924.1"/>
    <property type="molecule type" value="Genomic_DNA"/>
</dbReference>
<gene>
    <name evidence="2" type="ORF">Tco_1081769</name>
</gene>
<sequence length="105" mass="12005">MESSKKSKSMEESSMKDKAEIAQESSSKRAGEEPVQEKAKKQKIDDDQEDIIKEGKIGYFQIIRADGSSKRYSSMIQMLKNFDREDLETLWKLVKAKQSGPTRAK</sequence>